<protein>
    <recommendedName>
        <fullName evidence="8">NACHT domain-containing protein</fullName>
    </recommendedName>
</protein>
<dbReference type="Pfam" id="PF12796">
    <property type="entry name" value="Ank_2"/>
    <property type="match status" value="1"/>
</dbReference>
<keyword evidence="7" id="KW-1185">Reference proteome</keyword>
<evidence type="ECO:0000259" key="4">
    <source>
        <dbReference type="Pfam" id="PF24809"/>
    </source>
</evidence>
<accession>A0ABR1PUY9</accession>
<dbReference type="PROSITE" id="PS50297">
    <property type="entry name" value="ANK_REP_REGION"/>
    <property type="match status" value="2"/>
</dbReference>
<reference evidence="6 7" key="1">
    <citation type="submission" date="2023-01" db="EMBL/GenBank/DDBJ databases">
        <title>Analysis of 21 Apiospora genomes using comparative genomics revels a genus with tremendous synthesis potential of carbohydrate active enzymes and secondary metabolites.</title>
        <authorList>
            <person name="Sorensen T."/>
        </authorList>
    </citation>
    <scope>NUCLEOTIDE SEQUENCE [LARGE SCALE GENOMIC DNA]</scope>
    <source>
        <strain evidence="6 7">CBS 24483</strain>
    </source>
</reference>
<evidence type="ECO:0000256" key="3">
    <source>
        <dbReference type="SAM" id="MobiDB-lite"/>
    </source>
</evidence>
<dbReference type="RefSeq" id="XP_066693485.1">
    <property type="nucleotide sequence ID" value="XM_066849342.1"/>
</dbReference>
<proteinExistence type="predicted"/>
<evidence type="ECO:0000256" key="2">
    <source>
        <dbReference type="PROSITE-ProRule" id="PRU00023"/>
    </source>
</evidence>
<feature type="region of interest" description="Disordered" evidence="3">
    <location>
        <begin position="744"/>
        <end position="766"/>
    </location>
</feature>
<dbReference type="InterPro" id="IPR056884">
    <property type="entry name" value="NPHP3-like_N"/>
</dbReference>
<dbReference type="PANTHER" id="PTHR10039">
    <property type="entry name" value="AMELOGENIN"/>
    <property type="match status" value="1"/>
</dbReference>
<feature type="repeat" description="ANK" evidence="2">
    <location>
        <begin position="1059"/>
        <end position="1091"/>
    </location>
</feature>
<dbReference type="PROSITE" id="PS50088">
    <property type="entry name" value="ANK_REPEAT"/>
    <property type="match status" value="2"/>
</dbReference>
<keyword evidence="1" id="KW-0677">Repeat</keyword>
<dbReference type="InterPro" id="IPR036770">
    <property type="entry name" value="Ankyrin_rpt-contain_sf"/>
</dbReference>
<feature type="domain" description="DUF7708" evidence="4">
    <location>
        <begin position="115"/>
        <end position="231"/>
    </location>
</feature>
<evidence type="ECO:0000259" key="5">
    <source>
        <dbReference type="Pfam" id="PF24883"/>
    </source>
</evidence>
<dbReference type="SUPFAM" id="SSF48403">
    <property type="entry name" value="Ankyrin repeat"/>
    <property type="match status" value="1"/>
</dbReference>
<gene>
    <name evidence="6" type="ORF">PG986_013120</name>
</gene>
<dbReference type="EMBL" id="JAQQWE010000009">
    <property type="protein sequence ID" value="KAK7940733.1"/>
    <property type="molecule type" value="Genomic_DNA"/>
</dbReference>
<dbReference type="InterPro" id="IPR056125">
    <property type="entry name" value="DUF7708"/>
</dbReference>
<evidence type="ECO:0000313" key="6">
    <source>
        <dbReference type="EMBL" id="KAK7940733.1"/>
    </source>
</evidence>
<dbReference type="InterPro" id="IPR002110">
    <property type="entry name" value="Ankyrin_rpt"/>
</dbReference>
<feature type="repeat" description="ANK" evidence="2">
    <location>
        <begin position="1092"/>
        <end position="1124"/>
    </location>
</feature>
<feature type="domain" description="Nephrocystin 3-like N-terminal" evidence="5">
    <location>
        <begin position="316"/>
        <end position="485"/>
    </location>
</feature>
<sequence>MTAALESENGSEEPRATHIQIRDAISNSKWAQAVQSLSDDDREQFGIAQPSSGQDPLGILEDVLAATEAKKEEPLNKRWKVTVKGRTIIIRDVLEKMTLWVNKRNLKAIGSLALQYDPTGAALPWAAIKLFMQAAVNDVEIFAYTLTALEKITNIIGRSQIFEQLYLNQQSAISPESVVYQLSASVIRLYATILQYLAGVMRYYRTGTVIRFLKSTAKTKADLEGEFRRLEEAQVETLRLAQLAEAQKSEAVALPIANMEEKQSKLDENNASRFVELRESCKNKLDRESRVKILRAISTIPYATHHKVASQGRLPGSRQWLLNKEVYTSWRASSSSSVLWLHGIPGSGKTKLATLVVDDLKASEHIAFFYCMRNPSEPFRTLCQPILASLVRQLASVDPSKPLLPPVVSQYQDALDDYIGFEDQSWTVDDCRRVLTELSNEYPAVTIVVDALDEVDGEDRQELMDALGELIQESTSLVKIFISSRDNADIALSLQGSPNVYIEADDNAIDIEAFIIDQLEKAKLLRGKLPATLRKKISDTLLSGAKGMFRWVELQIQSLRKLKVAADIKARLGHLPETLEGAYWEVYQQILASGENAAKLAIFTFQWLLYAQQTIPLESFSRFASIALSDDPGIIYDSHEIVDVCSNLIVSRSDSFQFAHLSVREFLEHLQKRQVTTMMAGDGHAALARASLLQLQAIASVATRLGLDRTQRCRDLVNPQKPIDRAPSTPEEVAMDDAGRWILDHPLAGDHSDEEPSSDEDPRDRDTSDEVLITTSAEDQAIVKGGEAIGDDVFESPMVLATRYAVTFWPYHMTASNKLRSEPHLRQLSKLFLVDSAERTVAPGFTIWCRLLIHVEDKPDYPDLWDPVDVPPTPLWLICIYNWPELVDDLHEANYEDMECHHEIKHAEKYGLHGGELIMTPLLYAVTAGHNELVQGLISCRSELPASLQVGSRHQEETSVTSPLYRATSLKKTELVVLLLDNGYGSTDTLAEAFGLERLSDVFVVAVTNDYRDLVSILQEHNAQKDPFAVVEQIFFGAETSALKLIEASWDIHGRYLEKRRTALHYAAEKGHVDAVAALLKRRVAVDIFDRSRNTPLHLAAWWGRDKCVELLLSHGADVLAEDRYENIALDLAEKRHHPSTARIIRGAYGTSDGGASVEVEATVIAAIMVQTVDEEGSWFAG</sequence>
<dbReference type="Gene3D" id="3.40.50.300">
    <property type="entry name" value="P-loop containing nucleotide triphosphate hydrolases"/>
    <property type="match status" value="1"/>
</dbReference>
<keyword evidence="2" id="KW-0040">ANK repeat</keyword>
<dbReference type="PRINTS" id="PR01415">
    <property type="entry name" value="ANKYRIN"/>
</dbReference>
<evidence type="ECO:0008006" key="8">
    <source>
        <dbReference type="Google" id="ProtNLM"/>
    </source>
</evidence>
<evidence type="ECO:0000313" key="7">
    <source>
        <dbReference type="Proteomes" id="UP001391051"/>
    </source>
</evidence>
<name>A0ABR1PUY9_9PEZI</name>
<dbReference type="SMART" id="SM00248">
    <property type="entry name" value="ANK"/>
    <property type="match status" value="5"/>
</dbReference>
<comment type="caution">
    <text evidence="6">The sequence shown here is derived from an EMBL/GenBank/DDBJ whole genome shotgun (WGS) entry which is preliminary data.</text>
</comment>
<dbReference type="SUPFAM" id="SSF52540">
    <property type="entry name" value="P-loop containing nucleoside triphosphate hydrolases"/>
    <property type="match status" value="1"/>
</dbReference>
<dbReference type="Proteomes" id="UP001391051">
    <property type="component" value="Unassembled WGS sequence"/>
</dbReference>
<dbReference type="PANTHER" id="PTHR10039:SF16">
    <property type="entry name" value="GPI INOSITOL-DEACYLASE"/>
    <property type="match status" value="1"/>
</dbReference>
<dbReference type="Pfam" id="PF24809">
    <property type="entry name" value="DUF7708"/>
    <property type="match status" value="1"/>
</dbReference>
<organism evidence="6 7">
    <name type="scientific">Apiospora aurea</name>
    <dbReference type="NCBI Taxonomy" id="335848"/>
    <lineage>
        <taxon>Eukaryota</taxon>
        <taxon>Fungi</taxon>
        <taxon>Dikarya</taxon>
        <taxon>Ascomycota</taxon>
        <taxon>Pezizomycotina</taxon>
        <taxon>Sordariomycetes</taxon>
        <taxon>Xylariomycetidae</taxon>
        <taxon>Amphisphaeriales</taxon>
        <taxon>Apiosporaceae</taxon>
        <taxon>Apiospora</taxon>
    </lineage>
</organism>
<evidence type="ECO:0000256" key="1">
    <source>
        <dbReference type="ARBA" id="ARBA00022737"/>
    </source>
</evidence>
<dbReference type="Pfam" id="PF24883">
    <property type="entry name" value="NPHP3_N"/>
    <property type="match status" value="1"/>
</dbReference>
<dbReference type="Gene3D" id="1.25.40.20">
    <property type="entry name" value="Ankyrin repeat-containing domain"/>
    <property type="match status" value="2"/>
</dbReference>
<dbReference type="InterPro" id="IPR027417">
    <property type="entry name" value="P-loop_NTPase"/>
</dbReference>
<dbReference type="GeneID" id="92082404"/>